<feature type="compositionally biased region" description="Acidic residues" evidence="2">
    <location>
        <begin position="267"/>
        <end position="276"/>
    </location>
</feature>
<feature type="region of interest" description="Disordered" evidence="2">
    <location>
        <begin position="399"/>
        <end position="555"/>
    </location>
</feature>
<feature type="compositionally biased region" description="Basic and acidic residues" evidence="2">
    <location>
        <begin position="469"/>
        <end position="478"/>
    </location>
</feature>
<comment type="caution">
    <text evidence="4">The sequence shown here is derived from an EMBL/GenBank/DDBJ whole genome shotgun (WGS) entry which is preliminary data.</text>
</comment>
<proteinExistence type="predicted"/>
<dbReference type="InterPro" id="IPR015158">
    <property type="entry name" value="Bud22_dom"/>
</dbReference>
<feature type="compositionally biased region" description="Acidic residues" evidence="2">
    <location>
        <begin position="297"/>
        <end position="319"/>
    </location>
</feature>
<dbReference type="InterPro" id="IPR037393">
    <property type="entry name" value="Bud22/SRFB1"/>
</dbReference>
<protein>
    <recommendedName>
        <fullName evidence="3">Bud22 domain-containing protein</fullName>
    </recommendedName>
</protein>
<keyword evidence="5" id="KW-1185">Reference proteome</keyword>
<evidence type="ECO:0000313" key="4">
    <source>
        <dbReference type="EMBL" id="KAL1840894.1"/>
    </source>
</evidence>
<dbReference type="PANTHER" id="PTHR23325:SF1">
    <property type="entry name" value="SERUM RESPONSE FACTOR-BINDING PROTEIN 1"/>
    <property type="match status" value="1"/>
</dbReference>
<feature type="compositionally biased region" description="Basic and acidic residues" evidence="2">
    <location>
        <begin position="197"/>
        <end position="238"/>
    </location>
</feature>
<evidence type="ECO:0000259" key="3">
    <source>
        <dbReference type="Pfam" id="PF09073"/>
    </source>
</evidence>
<accession>A0ABR3VGA1</accession>
<sequence length="555" mass="60673">MPKRKRDSPTLDALFARHRADVFHALKTAKGHERQRQSKRLSDKRTDPAKRARIENEVVVLKSLDLQQTAHAHLCSSLLRLKPVAALPEDRLPEALRAGVPKPELTEEERAALHNVTSSLYNRPEVKKVVEKAVEEMCQALGVEVPKKGGRADGEGKKGSKDGAVEDGKPGKKDKQLKAEDGVNGSTESGKKKERKSKADEREDAVAESAKRDKKSKAEGRIDDAAKSGKEKKPKSDASEDESSDEIDEEEEEKAISELDKFLGLGSDEEEDSDEEVLVKGRIRKPPSKELDPMEITTEEEDSESEDDEDDEDSDEDNSSEGGGQLKEEAESSDDFFDFSAAENETSSSDEDQSSQSSQDDSDSESSSSASRSPPAKKPKRQGKKEDVWALPALMAGYISGSESASDIDEAAVRKNRRGQRARQAIWEKKFGDKAKHLQKQARDAGWDLKRGAVEPGAKPWKHGIRNPLLDKGKEKGGAAEGGNGKGRAKGPAGRGGNLPSKDSKPSHSQGPPKKAPAPRSRDDTGPLHPSWEAKRKAKEKMLTAPFQGKKITFD</sequence>
<reference evidence="4 5" key="1">
    <citation type="journal article" date="2024" name="Commun. Biol.">
        <title>Comparative genomic analysis of thermophilic fungi reveals convergent evolutionary adaptations and gene losses.</title>
        <authorList>
            <person name="Steindorff A.S."/>
            <person name="Aguilar-Pontes M.V."/>
            <person name="Robinson A.J."/>
            <person name="Andreopoulos B."/>
            <person name="LaButti K."/>
            <person name="Kuo A."/>
            <person name="Mondo S."/>
            <person name="Riley R."/>
            <person name="Otillar R."/>
            <person name="Haridas S."/>
            <person name="Lipzen A."/>
            <person name="Grimwood J."/>
            <person name="Schmutz J."/>
            <person name="Clum A."/>
            <person name="Reid I.D."/>
            <person name="Moisan M.C."/>
            <person name="Butler G."/>
            <person name="Nguyen T.T.M."/>
            <person name="Dewar K."/>
            <person name="Conant G."/>
            <person name="Drula E."/>
            <person name="Henrissat B."/>
            <person name="Hansel C."/>
            <person name="Singer S."/>
            <person name="Hutchinson M.I."/>
            <person name="de Vries R.P."/>
            <person name="Natvig D.O."/>
            <person name="Powell A.J."/>
            <person name="Tsang A."/>
            <person name="Grigoriev I.V."/>
        </authorList>
    </citation>
    <scope>NUCLEOTIDE SEQUENCE [LARGE SCALE GENOMIC DNA]</scope>
    <source>
        <strain evidence="4 5">CBS 620.91</strain>
    </source>
</reference>
<gene>
    <name evidence="4" type="ORF">VTJ49DRAFT_7636</name>
</gene>
<evidence type="ECO:0000256" key="2">
    <source>
        <dbReference type="SAM" id="MobiDB-lite"/>
    </source>
</evidence>
<dbReference type="PANTHER" id="PTHR23325">
    <property type="entry name" value="SERUM RESPONSE FACTOR-BINDING"/>
    <property type="match status" value="1"/>
</dbReference>
<dbReference type="Proteomes" id="UP001583172">
    <property type="component" value="Unassembled WGS sequence"/>
</dbReference>
<feature type="region of interest" description="Disordered" evidence="2">
    <location>
        <begin position="27"/>
        <end position="49"/>
    </location>
</feature>
<feature type="compositionally biased region" description="Low complexity" evidence="2">
    <location>
        <begin position="354"/>
        <end position="369"/>
    </location>
</feature>
<feature type="domain" description="Bud22" evidence="3">
    <location>
        <begin position="20"/>
        <end position="273"/>
    </location>
</feature>
<dbReference type="EMBL" id="JAZGSY010000095">
    <property type="protein sequence ID" value="KAL1840894.1"/>
    <property type="molecule type" value="Genomic_DNA"/>
</dbReference>
<dbReference type="Pfam" id="PF09073">
    <property type="entry name" value="BUD22"/>
    <property type="match status" value="2"/>
</dbReference>
<evidence type="ECO:0000313" key="5">
    <source>
        <dbReference type="Proteomes" id="UP001583172"/>
    </source>
</evidence>
<feature type="domain" description="Bud22" evidence="3">
    <location>
        <begin position="299"/>
        <end position="555"/>
    </location>
</feature>
<feature type="region of interest" description="Disordered" evidence="2">
    <location>
        <begin position="144"/>
        <end position="387"/>
    </location>
</feature>
<feature type="compositionally biased region" description="Basic and acidic residues" evidence="2">
    <location>
        <begin position="145"/>
        <end position="181"/>
    </location>
</feature>
<evidence type="ECO:0000256" key="1">
    <source>
        <dbReference type="ARBA" id="ARBA00023054"/>
    </source>
</evidence>
<keyword evidence="1" id="KW-0175">Coiled coil</keyword>
<feature type="compositionally biased region" description="Basic and acidic residues" evidence="2">
    <location>
        <begin position="426"/>
        <end position="453"/>
    </location>
</feature>
<feature type="compositionally biased region" description="Acidic residues" evidence="2">
    <location>
        <begin position="239"/>
        <end position="253"/>
    </location>
</feature>
<organism evidence="4 5">
    <name type="scientific">Humicola insolens</name>
    <name type="common">Soft-rot fungus</name>
    <dbReference type="NCBI Taxonomy" id="85995"/>
    <lineage>
        <taxon>Eukaryota</taxon>
        <taxon>Fungi</taxon>
        <taxon>Dikarya</taxon>
        <taxon>Ascomycota</taxon>
        <taxon>Pezizomycotina</taxon>
        <taxon>Sordariomycetes</taxon>
        <taxon>Sordariomycetidae</taxon>
        <taxon>Sordariales</taxon>
        <taxon>Chaetomiaceae</taxon>
        <taxon>Mycothermus</taxon>
    </lineage>
</organism>
<name>A0ABR3VGA1_HUMIN</name>